<proteinExistence type="predicted"/>
<dbReference type="AlphaFoldDB" id="A0A9X2VSC6"/>
<protein>
    <submittedName>
        <fullName evidence="1">Uncharacterized protein</fullName>
    </submittedName>
</protein>
<dbReference type="Proteomes" id="UP001141259">
    <property type="component" value="Unassembled WGS sequence"/>
</dbReference>
<keyword evidence="2" id="KW-1185">Reference proteome</keyword>
<evidence type="ECO:0000313" key="1">
    <source>
        <dbReference type="EMBL" id="MCS7481327.1"/>
    </source>
</evidence>
<organism evidence="1 2">
    <name type="scientific">Umezawaea endophytica</name>
    <dbReference type="NCBI Taxonomy" id="1654476"/>
    <lineage>
        <taxon>Bacteria</taxon>
        <taxon>Bacillati</taxon>
        <taxon>Actinomycetota</taxon>
        <taxon>Actinomycetes</taxon>
        <taxon>Pseudonocardiales</taxon>
        <taxon>Pseudonocardiaceae</taxon>
        <taxon>Umezawaea</taxon>
    </lineage>
</organism>
<name>A0A9X2VSC6_9PSEU</name>
<gene>
    <name evidence="1" type="ORF">NZH93_31100</name>
</gene>
<sequence>MRREGVESSQLWLNTSRIDAIAAIEDQLELSSLILPPVESARGRDKSFSANEEFWEDVGSERLRSGSMVTLEEFYLFEWFPRSPGLFHTESARRSRVAAQRYLFHVSPVRKGEHLRDLPVDGRVYDLHGKAKMLYGGLGCVRLTDKETDQGRLWFMSASSTLAAHEGVPVGVSMDLYQRYINYISDYGVLPCTLIGRLKFLPKSMMSLYDTSVGVPRVYLLVEEILPARTPREIIGGLPVASGAVVFRKSIDDGYPKFFTAYIEFVAGSRGTLGTRVEWLERYVEDLHDGRVVTDFDEQAGHFEGAAFSLGRVFNGRIDWRDVEDLSEGLRYDERKNSPPLIVQMNNFMEVVMGDRFENIGTGAVIVNRSSLSNALNSIDSRGDDVRKALRDVADLVERSGNEEAVENLNAFTEELELAEPRKARLKSFWQGLVVSLPDVAQLGDAAGKIAALFA</sequence>
<reference evidence="1" key="1">
    <citation type="submission" date="2022-08" db="EMBL/GenBank/DDBJ databases">
        <authorList>
            <person name="Tistechok S."/>
            <person name="Samborskyy M."/>
            <person name="Roman I."/>
        </authorList>
    </citation>
    <scope>NUCLEOTIDE SEQUENCE</scope>
    <source>
        <strain evidence="1">DSM 103496</strain>
    </source>
</reference>
<comment type="caution">
    <text evidence="1">The sequence shown here is derived from an EMBL/GenBank/DDBJ whole genome shotgun (WGS) entry which is preliminary data.</text>
</comment>
<evidence type="ECO:0000313" key="2">
    <source>
        <dbReference type="Proteomes" id="UP001141259"/>
    </source>
</evidence>
<dbReference type="RefSeq" id="WP_259626814.1">
    <property type="nucleotide sequence ID" value="NZ_JANYMP010000017.1"/>
</dbReference>
<accession>A0A9X2VSC6</accession>
<dbReference type="EMBL" id="JANYMP010000017">
    <property type="protein sequence ID" value="MCS7481327.1"/>
    <property type="molecule type" value="Genomic_DNA"/>
</dbReference>